<evidence type="ECO:0000256" key="4">
    <source>
        <dbReference type="ARBA" id="ARBA00023295"/>
    </source>
</evidence>
<dbReference type="Gene3D" id="2.130.10.10">
    <property type="entry name" value="YVTN repeat-like/Quinoprotein amine dehydrogenase"/>
    <property type="match status" value="2"/>
</dbReference>
<keyword evidence="4" id="KW-0326">Glycosidase</keyword>
<organism evidence="8 9">
    <name type="scientific">Winmispira thermophila (strain ATCC 700085 / DSM 6578 / Z-1203)</name>
    <name type="common">Spirochaeta thermophila</name>
    <dbReference type="NCBI Taxonomy" id="869211"/>
    <lineage>
        <taxon>Bacteria</taxon>
        <taxon>Pseudomonadati</taxon>
        <taxon>Spirochaetota</taxon>
        <taxon>Spirochaetia</taxon>
        <taxon>Winmispirales</taxon>
        <taxon>Winmispiraceae</taxon>
        <taxon>Winmispira</taxon>
    </lineage>
</organism>
<evidence type="ECO:0000256" key="1">
    <source>
        <dbReference type="ARBA" id="ARBA00022729"/>
    </source>
</evidence>
<evidence type="ECO:0000256" key="3">
    <source>
        <dbReference type="ARBA" id="ARBA00023277"/>
    </source>
</evidence>
<dbReference type="EMBL" id="CP002903">
    <property type="protein sequence ID" value="AEJ60657.1"/>
    <property type="molecule type" value="Genomic_DNA"/>
</dbReference>
<feature type="chain" id="PRO_5003400153" evidence="7">
    <location>
        <begin position="23"/>
        <end position="791"/>
    </location>
</feature>
<keyword evidence="1 7" id="KW-0732">Signal</keyword>
<keyword evidence="3" id="KW-0119">Carbohydrate metabolism</keyword>
<evidence type="ECO:0000256" key="5">
    <source>
        <dbReference type="ARBA" id="ARBA00023326"/>
    </source>
</evidence>
<dbReference type="STRING" id="869211.Spith_0372"/>
<keyword evidence="9" id="KW-1185">Reference proteome</keyword>
<dbReference type="PANTHER" id="PTHR43739">
    <property type="entry name" value="XYLOGLUCANASE (EUROFUNG)"/>
    <property type="match status" value="1"/>
</dbReference>
<dbReference type="GO" id="GO:0016798">
    <property type="term" value="F:hydrolase activity, acting on glycosyl bonds"/>
    <property type="evidence" value="ECO:0007669"/>
    <property type="project" value="UniProtKB-KW"/>
</dbReference>
<proteinExistence type="inferred from homology"/>
<evidence type="ECO:0000256" key="7">
    <source>
        <dbReference type="SAM" id="SignalP"/>
    </source>
</evidence>
<gene>
    <name evidence="8" type="ordered locus">Spith_0372</name>
</gene>
<dbReference type="InterPro" id="IPR052025">
    <property type="entry name" value="Xyloglucanase_GH74"/>
</dbReference>
<comment type="similarity">
    <text evidence="6">Belongs to the glycosyl hydrolase 74 family.</text>
</comment>
<reference evidence="8 9" key="1">
    <citation type="submission" date="2011-06" db="EMBL/GenBank/DDBJ databases">
        <title>The complete genome of Spirochaeta thermophila DSM 6578.</title>
        <authorList>
            <consortium name="US DOE Joint Genome Institute (JGI-PGF)"/>
            <person name="Lucas S."/>
            <person name="Lapidus A."/>
            <person name="Bruce D."/>
            <person name="Goodwin L."/>
            <person name="Pitluck S."/>
            <person name="Peters L."/>
            <person name="Kyrpides N."/>
            <person name="Mavromatis K."/>
            <person name="Ivanova N."/>
            <person name="Mikailova N."/>
            <person name="Pagani I."/>
            <person name="Chertkov O."/>
            <person name="Detter J.C."/>
            <person name="Tapia R."/>
            <person name="Han C."/>
            <person name="Land M."/>
            <person name="Hauser L."/>
            <person name="Markowitz V."/>
            <person name="Cheng J.-F."/>
            <person name="Hugenholtz P."/>
            <person name="Woyke T."/>
            <person name="Wu D."/>
            <person name="Spring S."/>
            <person name="Merkhoffer B."/>
            <person name="Schneider S."/>
            <person name="Klenk H.-P."/>
            <person name="Eisen J.A."/>
        </authorList>
    </citation>
    <scope>NUCLEOTIDE SEQUENCE [LARGE SCALE GENOMIC DNA]</scope>
    <source>
        <strain evidence="9">ATCC 700085 / DSM 6578 / Z-1203</strain>
    </source>
</reference>
<sequence length="791" mass="87807">MKIVSLVLLVILLFSVGFLATACVSPSVTEEGGVTDTRGIRTMKQVKVVGGGYIPGIIFNPSEKDLWYLRTDIGGAYRWDPSSKKWIPLIDFLGPEDYDQYGIASIATDPVEPNRLIIAAGMYTTDWTEGPAEMLVSEDYGETFTRVEMPFRMGGNMPGRGMGERLAIDPNDNRIVYFGSFGQGLWRSRDHGYTWERVESFPVTGNVYDADFYTYVGHKFFYGIPWVVFDPTSGELGEGSKHIYVGVIDTGPTIYESLDGGDSWHPLEGQPGKIFEGVKEHGLLSSNDPLGKYYPVKGIYSPEGALIVAYHAGCGPFNSSYEGGAIWKFSFNTRTWEDISLPPHDPDPSHRTNDRGVGAVAVDWQHPQVLVASTLNEWWPDEILYRSTDGGKTWKPIWEITEWPTRVDHYTLDYSLAPWLDWGTRKAPPEESPKLGWMITALAIDPFNSDVMMYGTGATLYRTENLTAWDRGEKVHIFVGAEGIEETAVLDLESLPEGAPLVSGMGDIGGFVHFELDKAQPMITNPYIGSVSDVDFAEHVPSIIIRMGDGTLGVSRDGGKTWKPVPRKLKGTSKNWGGSAAISADGTTIVWAPPGEEGVEIIPHWSSDYGRTWTPCEGLPPFAKVISDRVNPSRFYAYKDGVWYESTDGARSFVLVNEIDFKVDPSLITELNMRAVFGKEGHLWVAAGKRGLLRSKDGGKTWERIPGVEWARAVGFGKAASDSHYPAVYTQMKYRGGWGVWQSDDEGKTWLRVNDSSQQCGVAMCITGDRRVYGRVYMGTNGRGIVYWEFE</sequence>
<dbReference type="KEGG" id="stq:Spith_0372"/>
<accession>G0GE25</accession>
<dbReference type="SUPFAM" id="SSF110296">
    <property type="entry name" value="Oligoxyloglucan reducing end-specific cellobiohydrolase"/>
    <property type="match status" value="2"/>
</dbReference>
<evidence type="ECO:0000256" key="6">
    <source>
        <dbReference type="ARBA" id="ARBA00037986"/>
    </source>
</evidence>
<dbReference type="HOGENOM" id="CLU_004180_1_0_12"/>
<evidence type="ECO:0000256" key="2">
    <source>
        <dbReference type="ARBA" id="ARBA00022801"/>
    </source>
</evidence>
<keyword evidence="5" id="KW-0624">Polysaccharide degradation</keyword>
<dbReference type="Proteomes" id="UP000007254">
    <property type="component" value="Chromosome"/>
</dbReference>
<keyword evidence="2 8" id="KW-0378">Hydrolase</keyword>
<dbReference type="PANTHER" id="PTHR43739:SF2">
    <property type="entry name" value="OLIGOXYLOGLUCAN-REDUCING END-SPECIFIC XYLOGLUCANASE-RELATED"/>
    <property type="match status" value="1"/>
</dbReference>
<protein>
    <submittedName>
        <fullName evidence="8">Glycosyl hydrolase BNR repeat-containing protein</fullName>
    </submittedName>
</protein>
<dbReference type="AlphaFoldDB" id="G0GE25"/>
<dbReference type="InterPro" id="IPR002860">
    <property type="entry name" value="BNR_rpt"/>
</dbReference>
<dbReference type="InterPro" id="IPR015943">
    <property type="entry name" value="WD40/YVTN_repeat-like_dom_sf"/>
</dbReference>
<dbReference type="PROSITE" id="PS51257">
    <property type="entry name" value="PROKAR_LIPOPROTEIN"/>
    <property type="match status" value="1"/>
</dbReference>
<dbReference type="GO" id="GO:0000272">
    <property type="term" value="P:polysaccharide catabolic process"/>
    <property type="evidence" value="ECO:0007669"/>
    <property type="project" value="UniProtKB-KW"/>
</dbReference>
<evidence type="ECO:0000313" key="8">
    <source>
        <dbReference type="EMBL" id="AEJ60657.1"/>
    </source>
</evidence>
<name>G0GE25_WINT7</name>
<evidence type="ECO:0000313" key="9">
    <source>
        <dbReference type="Proteomes" id="UP000007254"/>
    </source>
</evidence>
<dbReference type="GO" id="GO:0010411">
    <property type="term" value="P:xyloglucan metabolic process"/>
    <property type="evidence" value="ECO:0007669"/>
    <property type="project" value="TreeGrafter"/>
</dbReference>
<dbReference type="Pfam" id="PF02012">
    <property type="entry name" value="BNR"/>
    <property type="match status" value="1"/>
</dbReference>
<feature type="signal peptide" evidence="7">
    <location>
        <begin position="1"/>
        <end position="22"/>
    </location>
</feature>
<dbReference type="CDD" id="cd15482">
    <property type="entry name" value="Sialidase_non-viral"/>
    <property type="match status" value="2"/>
</dbReference>